<gene>
    <name evidence="1" type="ORF">HHL24_37315</name>
</gene>
<proteinExistence type="predicted"/>
<dbReference type="EMBL" id="JABBGJ010000055">
    <property type="protein sequence ID" value="NMM03526.1"/>
    <property type="molecule type" value="Genomic_DNA"/>
</dbReference>
<reference evidence="1 2" key="1">
    <citation type="submission" date="2020-04" db="EMBL/GenBank/DDBJ databases">
        <title>Paraburkholderia sp. RP-4-7 isolated from soil.</title>
        <authorList>
            <person name="Dahal R.H."/>
        </authorList>
    </citation>
    <scope>NUCLEOTIDE SEQUENCE [LARGE SCALE GENOMIC DNA]</scope>
    <source>
        <strain evidence="1 2">RP-4-7</strain>
    </source>
</reference>
<comment type="caution">
    <text evidence="1">The sequence shown here is derived from an EMBL/GenBank/DDBJ whole genome shotgun (WGS) entry which is preliminary data.</text>
</comment>
<dbReference type="AlphaFoldDB" id="A0A848IR73"/>
<evidence type="ECO:0000313" key="2">
    <source>
        <dbReference type="Proteomes" id="UP000544134"/>
    </source>
</evidence>
<organism evidence="1 2">
    <name type="scientific">Paraburkholderia polaris</name>
    <dbReference type="NCBI Taxonomy" id="2728848"/>
    <lineage>
        <taxon>Bacteria</taxon>
        <taxon>Pseudomonadati</taxon>
        <taxon>Pseudomonadota</taxon>
        <taxon>Betaproteobacteria</taxon>
        <taxon>Burkholderiales</taxon>
        <taxon>Burkholderiaceae</taxon>
        <taxon>Paraburkholderia</taxon>
    </lineage>
</organism>
<evidence type="ECO:0000313" key="1">
    <source>
        <dbReference type="EMBL" id="NMM03526.1"/>
    </source>
</evidence>
<accession>A0A848IR73</accession>
<keyword evidence="2" id="KW-1185">Reference proteome</keyword>
<dbReference type="RefSeq" id="WP_169490326.1">
    <property type="nucleotide sequence ID" value="NZ_JABBGJ010000055.1"/>
</dbReference>
<dbReference type="Proteomes" id="UP000544134">
    <property type="component" value="Unassembled WGS sequence"/>
</dbReference>
<dbReference type="Pfam" id="PF20012">
    <property type="entry name" value="GAP1-N1"/>
    <property type="match status" value="1"/>
</dbReference>
<name>A0A848IR73_9BURK</name>
<sequence>MTGPFRARYGAADNKHTLLDFDGKGEPPRVLLGLTDKPPGTYRPGDLWWPAVGFGPVGDSWALWCTRPDDEATRAGMVTSQVLIWPIEEIGEVEDLTPFIAQVSGEPPALPAGHMAEVVAQAIIDADQRAPVVPGLLNWPGLIATLWRQLPAADRKVFSGRVMLSPPQHGSDDRCSLFCTPDGRAAQWPADRLVDARLTEPVSRAARWLAGQEDSGVALIVQALSDQPILQRINTVARAAERLDALRTAPSPEGAILLLRPLILLAPSKDRLTELKTEALAAIAAGMEGANVGVVRSMANIDDSALPELGPVRAALTRWVVRHMPDLDAEDLVSVVDALAPGRSCEWWKQTVQAAITDHLQSLSWRTALFHWLSSPACRQALAGNWGLEGLESDMIAVAQTSDVPPSHDASGMLETCTVFGWSTLHAMMCGGIWTLCDALVRQLSFPGDSVPGLQWLVGHADGAQLVAAAVALNDDGLRQCVAGRTVGEPGLLATMNAGPAWLVLWVQHVTLGGQPWPRGLDTAATCRLLLQELDSVELTPALLHAIGDELAACILDSPKRSELWTRLPADLRRRVAQVALAKVNAGEVYAKPEEPLLGQLVAIAKAQRISAAALLLFLGWTAAVCEGDALGWVARMQWDSHAAAIGERIDALGWNRVAEALYAASWGDRAVVPAALACRHLLSSYQRIVLEFRAKYSVSFGPKEVDALDDRIVTLGATIADDRLKDFWVRAGGDVARLGLHTYPRDRWRDAVRAARHGALHGGLLSLVDQILEDYPNNEEFHNIRAILANGSPRR</sequence>
<protein>
    <submittedName>
        <fullName evidence="1">Uncharacterized protein</fullName>
    </submittedName>
</protein>